<accession>A0A1H9QIV1</accession>
<protein>
    <submittedName>
        <fullName evidence="1">Uncharacterized protein</fullName>
    </submittedName>
</protein>
<gene>
    <name evidence="1" type="ORF">SAMN04487840_10614</name>
</gene>
<reference evidence="1 2" key="1">
    <citation type="submission" date="2016-10" db="EMBL/GenBank/DDBJ databases">
        <authorList>
            <person name="de Groot N.N."/>
        </authorList>
    </citation>
    <scope>NUCLEOTIDE SEQUENCE [LARGE SCALE GENOMIC DNA]</scope>
    <source>
        <strain evidence="1 2">VTM2R47</strain>
    </source>
</reference>
<dbReference type="EMBL" id="FOGM01000006">
    <property type="protein sequence ID" value="SER60392.1"/>
    <property type="molecule type" value="Genomic_DNA"/>
</dbReference>
<dbReference type="AlphaFoldDB" id="A0A1H9QIV1"/>
<sequence length="51" mass="6178">MKKIINWIFAKPNKQETTQPEFVFESWETKAKRYDNVIKAQNAMTRYIQRG</sequence>
<name>A0A1H9QIV1_9STRE</name>
<organism evidence="1 2">
    <name type="scientific">Streptococcus gallolyticus</name>
    <dbReference type="NCBI Taxonomy" id="315405"/>
    <lineage>
        <taxon>Bacteria</taxon>
        <taxon>Bacillati</taxon>
        <taxon>Bacillota</taxon>
        <taxon>Bacilli</taxon>
        <taxon>Lactobacillales</taxon>
        <taxon>Streptococcaceae</taxon>
        <taxon>Streptococcus</taxon>
    </lineage>
</organism>
<dbReference type="Proteomes" id="UP000182712">
    <property type="component" value="Unassembled WGS sequence"/>
</dbReference>
<evidence type="ECO:0000313" key="2">
    <source>
        <dbReference type="Proteomes" id="UP000182712"/>
    </source>
</evidence>
<proteinExistence type="predicted"/>
<dbReference type="RefSeq" id="WP_177159395.1">
    <property type="nucleotide sequence ID" value="NZ_FOGM01000006.1"/>
</dbReference>
<evidence type="ECO:0000313" key="1">
    <source>
        <dbReference type="EMBL" id="SER60392.1"/>
    </source>
</evidence>